<comment type="caution">
    <text evidence="1">The sequence shown here is derived from an EMBL/GenBank/DDBJ whole genome shotgun (WGS) entry which is preliminary data.</text>
</comment>
<dbReference type="Proteomes" id="UP001499933">
    <property type="component" value="Unassembled WGS sequence"/>
</dbReference>
<accession>A0ABP5CPE6</accession>
<dbReference type="EMBL" id="BAAAOG010000008">
    <property type="protein sequence ID" value="GAA1966918.1"/>
    <property type="molecule type" value="Genomic_DNA"/>
</dbReference>
<proteinExistence type="predicted"/>
<gene>
    <name evidence="1" type="ORF">GCM10009776_32440</name>
</gene>
<keyword evidence="2" id="KW-1185">Reference proteome</keyword>
<reference evidence="2" key="1">
    <citation type="journal article" date="2019" name="Int. J. Syst. Evol. Microbiol.">
        <title>The Global Catalogue of Microorganisms (GCM) 10K type strain sequencing project: providing services to taxonomists for standard genome sequencing and annotation.</title>
        <authorList>
            <consortium name="The Broad Institute Genomics Platform"/>
            <consortium name="The Broad Institute Genome Sequencing Center for Infectious Disease"/>
            <person name="Wu L."/>
            <person name="Ma J."/>
        </authorList>
    </citation>
    <scope>NUCLEOTIDE SEQUENCE [LARGE SCALE GENOMIC DNA]</scope>
    <source>
        <strain evidence="2">JCM 14901</strain>
    </source>
</reference>
<name>A0ABP5CPE6_9MICO</name>
<organism evidence="1 2">
    <name type="scientific">Microbacterium deminutum</name>
    <dbReference type="NCBI Taxonomy" id="344164"/>
    <lineage>
        <taxon>Bacteria</taxon>
        <taxon>Bacillati</taxon>
        <taxon>Actinomycetota</taxon>
        <taxon>Actinomycetes</taxon>
        <taxon>Micrococcales</taxon>
        <taxon>Microbacteriaceae</taxon>
        <taxon>Microbacterium</taxon>
    </lineage>
</organism>
<evidence type="ECO:0000313" key="2">
    <source>
        <dbReference type="Proteomes" id="UP001499933"/>
    </source>
</evidence>
<sequence>MRSAMWQARRVSVGESATRRIELTLHRPWFALYAGVKPTLIIEGRGQPVQWGIGTWQVPSDRTAVLGVFLFNRLWRFGEAEFALEPDDTASLAYQAPALPFRRGRIRLKGAPGH</sequence>
<protein>
    <submittedName>
        <fullName evidence="1">Uncharacterized protein</fullName>
    </submittedName>
</protein>
<evidence type="ECO:0000313" key="1">
    <source>
        <dbReference type="EMBL" id="GAA1966918.1"/>
    </source>
</evidence>